<evidence type="ECO:0000256" key="3">
    <source>
        <dbReference type="ARBA" id="ARBA00022692"/>
    </source>
</evidence>
<dbReference type="STRING" id="332999.SAMN04488511_113139"/>
<keyword evidence="5 6" id="KW-0472">Membrane</keyword>
<dbReference type="InterPro" id="IPR002794">
    <property type="entry name" value="DUF92_TMEM19"/>
</dbReference>
<evidence type="ECO:0000256" key="1">
    <source>
        <dbReference type="ARBA" id="ARBA00004141"/>
    </source>
</evidence>
<comment type="subcellular location">
    <subcellularLocation>
        <location evidence="1">Membrane</location>
        <topology evidence="1">Multi-pass membrane protein</topology>
    </subcellularLocation>
</comment>
<feature type="transmembrane region" description="Helical" evidence="6">
    <location>
        <begin position="157"/>
        <end position="178"/>
    </location>
</feature>
<dbReference type="OrthoDB" id="9770047at2"/>
<dbReference type="GO" id="GO:0016020">
    <property type="term" value="C:membrane"/>
    <property type="evidence" value="ECO:0007669"/>
    <property type="project" value="UniProtKB-SubCell"/>
</dbReference>
<feature type="transmembrane region" description="Helical" evidence="6">
    <location>
        <begin position="111"/>
        <end position="136"/>
    </location>
</feature>
<comment type="similarity">
    <text evidence="2">Belongs to the TMEM19 family.</text>
</comment>
<evidence type="ECO:0000256" key="6">
    <source>
        <dbReference type="SAM" id="Phobius"/>
    </source>
</evidence>
<feature type="transmembrane region" description="Helical" evidence="6">
    <location>
        <begin position="184"/>
        <end position="207"/>
    </location>
</feature>
<dbReference type="PANTHER" id="PTHR13353:SF5">
    <property type="entry name" value="TRANSMEMBRANE PROTEIN 19"/>
    <property type="match status" value="1"/>
</dbReference>
<dbReference type="AlphaFoldDB" id="A0A1I0TRY6"/>
<keyword evidence="8" id="KW-1185">Reference proteome</keyword>
<reference evidence="8" key="1">
    <citation type="submission" date="2016-10" db="EMBL/GenBank/DDBJ databases">
        <authorList>
            <person name="Varghese N."/>
            <person name="Submissions S."/>
        </authorList>
    </citation>
    <scope>NUCLEOTIDE SEQUENCE [LARGE SCALE GENOMIC DNA]</scope>
    <source>
        <strain evidence="8">DSM 18130</strain>
    </source>
</reference>
<dbReference type="RefSeq" id="WP_090985599.1">
    <property type="nucleotide sequence ID" value="NZ_CP031708.1"/>
</dbReference>
<evidence type="ECO:0000256" key="5">
    <source>
        <dbReference type="ARBA" id="ARBA00023136"/>
    </source>
</evidence>
<keyword evidence="3 6" id="KW-0812">Transmembrane</keyword>
<accession>A0A1I0TRY6</accession>
<sequence>MFNSVIFLPVIVLAGMAYSILAKKLTVIAAFAGAILACLIYFAAGYTGLAMMTTFFILGSAATSWQRNKKQISATITETRNGRTALQVLANAGVSGIAAVVMLFYPSLNYLMLTAMAAAFASATSDTLSSELGMLYGRRFFNVMSFRPDRCGNDGVISLEGTLIGVAGSIIIAAIEALGSGWNMNFYLIIIAGTAGNLTDSILGAVLERRGIIGNNMVNFLNTLTAALLVMVMKIIFG</sequence>
<dbReference type="EMBL" id="FOJM01000013">
    <property type="protein sequence ID" value="SFA54472.1"/>
    <property type="molecule type" value="Genomic_DNA"/>
</dbReference>
<dbReference type="GeneID" id="96613603"/>
<protein>
    <submittedName>
        <fullName evidence="7">TIGR00297 family protein</fullName>
    </submittedName>
</protein>
<evidence type="ECO:0000313" key="8">
    <source>
        <dbReference type="Proteomes" id="UP000198836"/>
    </source>
</evidence>
<evidence type="ECO:0000256" key="2">
    <source>
        <dbReference type="ARBA" id="ARBA00009012"/>
    </source>
</evidence>
<feature type="transmembrane region" description="Helical" evidence="6">
    <location>
        <begin position="84"/>
        <end position="105"/>
    </location>
</feature>
<gene>
    <name evidence="7" type="ORF">SAMN04488511_113139</name>
</gene>
<proteinExistence type="inferred from homology"/>
<organism evidence="7 8">
    <name type="scientific">Pedobacter suwonensis</name>
    <dbReference type="NCBI Taxonomy" id="332999"/>
    <lineage>
        <taxon>Bacteria</taxon>
        <taxon>Pseudomonadati</taxon>
        <taxon>Bacteroidota</taxon>
        <taxon>Sphingobacteriia</taxon>
        <taxon>Sphingobacteriales</taxon>
        <taxon>Sphingobacteriaceae</taxon>
        <taxon>Pedobacter</taxon>
    </lineage>
</organism>
<dbReference type="PANTHER" id="PTHR13353">
    <property type="entry name" value="TRANSMEMBRANE PROTEIN 19"/>
    <property type="match status" value="1"/>
</dbReference>
<evidence type="ECO:0000313" key="7">
    <source>
        <dbReference type="EMBL" id="SFA54472.1"/>
    </source>
</evidence>
<feature type="transmembrane region" description="Helical" evidence="6">
    <location>
        <begin position="32"/>
        <end position="63"/>
    </location>
</feature>
<name>A0A1I0TRY6_9SPHI</name>
<dbReference type="Proteomes" id="UP000198836">
    <property type="component" value="Unassembled WGS sequence"/>
</dbReference>
<dbReference type="Pfam" id="PF01940">
    <property type="entry name" value="DUF92"/>
    <property type="match status" value="1"/>
</dbReference>
<evidence type="ECO:0000256" key="4">
    <source>
        <dbReference type="ARBA" id="ARBA00022989"/>
    </source>
</evidence>
<keyword evidence="4 6" id="KW-1133">Transmembrane helix</keyword>
<feature type="transmembrane region" description="Helical" evidence="6">
    <location>
        <begin position="219"/>
        <end position="237"/>
    </location>
</feature>